<dbReference type="Proteomes" id="UP000693941">
    <property type="component" value="Chromosome"/>
</dbReference>
<proteinExistence type="predicted"/>
<dbReference type="AlphaFoldDB" id="A0A8F5BUQ5"/>
<protein>
    <submittedName>
        <fullName evidence="1">Uncharacterized protein</fullName>
    </submittedName>
</protein>
<evidence type="ECO:0000313" key="1">
    <source>
        <dbReference type="EMBL" id="QXJ31792.1"/>
    </source>
</evidence>
<sequence length="61" mass="7029">MIYLLLLGECKSKSEIHRRAKKFRGKIKKVFKEFTKELEQKLSGLVDYLPSSALFGKVGKL</sequence>
<dbReference type="EMBL" id="CP077715">
    <property type="protein sequence ID" value="QXJ31792.1"/>
    <property type="molecule type" value="Genomic_DNA"/>
</dbReference>
<evidence type="ECO:0000313" key="2">
    <source>
        <dbReference type="Proteomes" id="UP000693941"/>
    </source>
</evidence>
<gene>
    <name evidence="1" type="ORF">J5U21_01443</name>
</gene>
<accession>A0A8F5BUQ5</accession>
<name>A0A8F5BUQ5_9CREN</name>
<reference evidence="1" key="1">
    <citation type="journal article" date="2021" name="Environ. Microbiol.">
        <title>New insights into the diversity and evolution of the archaeal mobilome from three complete genomes of Saccharolobus shibatae.</title>
        <authorList>
            <person name="Medvedeva S."/>
            <person name="Brandt D."/>
            <person name="Cvirkaite-Krupovic V."/>
            <person name="Liu Y."/>
            <person name="Severinov K."/>
            <person name="Ishino S."/>
            <person name="Ishino Y."/>
            <person name="Prangishvili D."/>
            <person name="Kalinowski J."/>
            <person name="Krupovic M."/>
        </authorList>
    </citation>
    <scope>NUCLEOTIDE SEQUENCE</scope>
    <source>
        <strain evidence="1">BEU9</strain>
    </source>
</reference>
<organism evidence="1 2">
    <name type="scientific">Saccharolobus shibatae</name>
    <dbReference type="NCBI Taxonomy" id="2286"/>
    <lineage>
        <taxon>Archaea</taxon>
        <taxon>Thermoproteota</taxon>
        <taxon>Thermoprotei</taxon>
        <taxon>Sulfolobales</taxon>
        <taxon>Sulfolobaceae</taxon>
        <taxon>Saccharolobus</taxon>
    </lineage>
</organism>